<dbReference type="Proteomes" id="UP000015102">
    <property type="component" value="Unassembled WGS sequence"/>
</dbReference>
<reference evidence="2" key="1">
    <citation type="submission" date="2013-02" db="EMBL/GenBank/DDBJ databases">
        <authorList>
            <person name="Hughes D."/>
        </authorList>
    </citation>
    <scope>NUCLEOTIDE SEQUENCE</scope>
    <source>
        <strain>Durham</strain>
        <strain evidence="2">NC isolate 2 -- Noor lab</strain>
    </source>
</reference>
<dbReference type="EMBL" id="CAQQ02070207">
    <property type="status" value="NOT_ANNOTATED_CDS"/>
    <property type="molecule type" value="Genomic_DNA"/>
</dbReference>
<keyword evidence="2" id="KW-1185">Reference proteome</keyword>
<proteinExistence type="predicted"/>
<organism evidence="1 2">
    <name type="scientific">Megaselia scalaris</name>
    <name type="common">Humpbacked fly</name>
    <name type="synonym">Phora scalaris</name>
    <dbReference type="NCBI Taxonomy" id="36166"/>
    <lineage>
        <taxon>Eukaryota</taxon>
        <taxon>Metazoa</taxon>
        <taxon>Ecdysozoa</taxon>
        <taxon>Arthropoda</taxon>
        <taxon>Hexapoda</taxon>
        <taxon>Insecta</taxon>
        <taxon>Pterygota</taxon>
        <taxon>Neoptera</taxon>
        <taxon>Endopterygota</taxon>
        <taxon>Diptera</taxon>
        <taxon>Brachycera</taxon>
        <taxon>Muscomorpha</taxon>
        <taxon>Platypezoidea</taxon>
        <taxon>Phoridae</taxon>
        <taxon>Megaseliini</taxon>
        <taxon>Megaselia</taxon>
    </lineage>
</organism>
<sequence>MSKTFRRKLSSSLFKFI</sequence>
<protein>
    <submittedName>
        <fullName evidence="1">Uncharacterized protein</fullName>
    </submittedName>
</protein>
<evidence type="ECO:0000313" key="1">
    <source>
        <dbReference type="EnsemblMetazoa" id="MESCA009261-PA"/>
    </source>
</evidence>
<dbReference type="EMBL" id="CAQQ02070206">
    <property type="status" value="NOT_ANNOTATED_CDS"/>
    <property type="molecule type" value="Genomic_DNA"/>
</dbReference>
<dbReference type="HOGENOM" id="CLU_3432098_0_0_1"/>
<evidence type="ECO:0000313" key="2">
    <source>
        <dbReference type="Proteomes" id="UP000015102"/>
    </source>
</evidence>
<name>T1GZG1_MEGSC</name>
<dbReference type="AlphaFoldDB" id="T1GZG1"/>
<reference evidence="1" key="2">
    <citation type="submission" date="2015-06" db="UniProtKB">
        <authorList>
            <consortium name="EnsemblMetazoa"/>
        </authorList>
    </citation>
    <scope>IDENTIFICATION</scope>
</reference>
<accession>T1GZG1</accession>
<dbReference type="EnsemblMetazoa" id="MESCA009261-RA">
    <property type="protein sequence ID" value="MESCA009261-PA"/>
    <property type="gene ID" value="MESCA009261"/>
</dbReference>